<dbReference type="Pfam" id="PF21312">
    <property type="entry name" value="WHD_ORC1"/>
    <property type="match status" value="1"/>
</dbReference>
<feature type="domain" description="BAH" evidence="11">
    <location>
        <begin position="658"/>
        <end position="788"/>
    </location>
</feature>
<accession>A0A8H4W518</accession>
<dbReference type="PROSITE" id="PS52004">
    <property type="entry name" value="KS3_2"/>
    <property type="match status" value="1"/>
</dbReference>
<dbReference type="Pfam" id="PF01426">
    <property type="entry name" value="BAH"/>
    <property type="match status" value="1"/>
</dbReference>
<dbReference type="Gene3D" id="3.40.50.720">
    <property type="entry name" value="NAD(P)-binding Rossmann-like Domain"/>
    <property type="match status" value="1"/>
</dbReference>
<dbReference type="Pfam" id="PF00004">
    <property type="entry name" value="AAA"/>
    <property type="match status" value="1"/>
</dbReference>
<dbReference type="GO" id="GO:0006270">
    <property type="term" value="P:DNA replication initiation"/>
    <property type="evidence" value="ECO:0007669"/>
    <property type="project" value="TreeGrafter"/>
</dbReference>
<dbReference type="Gene3D" id="2.30.30.490">
    <property type="match status" value="1"/>
</dbReference>
<evidence type="ECO:0000256" key="9">
    <source>
        <dbReference type="ARBA" id="ARBA00023242"/>
    </source>
</evidence>
<reference evidence="13 14" key="1">
    <citation type="submission" date="2020-03" db="EMBL/GenBank/DDBJ databases">
        <title>Draft Genome Sequence of Cudoniella acicularis.</title>
        <authorList>
            <person name="Buettner E."/>
            <person name="Kellner H."/>
        </authorList>
    </citation>
    <scope>NUCLEOTIDE SEQUENCE [LARGE SCALE GENOMIC DNA]</scope>
    <source>
        <strain evidence="13 14">DSM 108380</strain>
    </source>
</reference>
<dbReference type="PANTHER" id="PTHR10763">
    <property type="entry name" value="CELL DIVISION CONTROL PROTEIN 6-RELATED"/>
    <property type="match status" value="1"/>
</dbReference>
<feature type="compositionally biased region" description="Polar residues" evidence="10">
    <location>
        <begin position="616"/>
        <end position="626"/>
    </location>
</feature>
<evidence type="ECO:0000256" key="8">
    <source>
        <dbReference type="ARBA" id="ARBA00023125"/>
    </source>
</evidence>
<evidence type="ECO:0000256" key="4">
    <source>
        <dbReference type="ARBA" id="ARBA00022723"/>
    </source>
</evidence>
<evidence type="ECO:0000256" key="2">
    <source>
        <dbReference type="ARBA" id="ARBA00008398"/>
    </source>
</evidence>
<dbReference type="GO" id="GO:0005664">
    <property type="term" value="C:nuclear origin of replication recognition complex"/>
    <property type="evidence" value="ECO:0007669"/>
    <property type="project" value="TreeGrafter"/>
</dbReference>
<keyword evidence="4" id="KW-0479">Metal-binding</keyword>
<name>A0A8H4W518_9HELO</name>
<proteinExistence type="inferred from homology"/>
<feature type="compositionally biased region" description="Polar residues" evidence="10">
    <location>
        <begin position="1152"/>
        <end position="1163"/>
    </location>
</feature>
<keyword evidence="14" id="KW-1185">Reference proteome</keyword>
<dbReference type="SMART" id="SM00382">
    <property type="entry name" value="AAA"/>
    <property type="match status" value="1"/>
</dbReference>
<evidence type="ECO:0008006" key="15">
    <source>
        <dbReference type="Google" id="ProtNLM"/>
    </source>
</evidence>
<feature type="region of interest" description="Disordered" evidence="10">
    <location>
        <begin position="1152"/>
        <end position="1172"/>
    </location>
</feature>
<dbReference type="GO" id="GO:0003688">
    <property type="term" value="F:DNA replication origin binding"/>
    <property type="evidence" value="ECO:0007669"/>
    <property type="project" value="TreeGrafter"/>
</dbReference>
<dbReference type="Proteomes" id="UP000566819">
    <property type="component" value="Unassembled WGS sequence"/>
</dbReference>
<dbReference type="InterPro" id="IPR050311">
    <property type="entry name" value="ORC1/CDC6"/>
</dbReference>
<keyword evidence="3" id="KW-0235">DNA replication</keyword>
<dbReference type="GO" id="GO:0016746">
    <property type="term" value="F:acyltransferase activity"/>
    <property type="evidence" value="ECO:0007669"/>
    <property type="project" value="InterPro"/>
</dbReference>
<dbReference type="InterPro" id="IPR027417">
    <property type="entry name" value="P-loop_NTPase"/>
</dbReference>
<dbReference type="PROSITE" id="PS51038">
    <property type="entry name" value="BAH"/>
    <property type="match status" value="1"/>
</dbReference>
<evidence type="ECO:0000256" key="10">
    <source>
        <dbReference type="SAM" id="MobiDB-lite"/>
    </source>
</evidence>
<keyword evidence="7" id="KW-0460">Magnesium</keyword>
<dbReference type="SUPFAM" id="SSF52540">
    <property type="entry name" value="P-loop containing nucleoside triphosphate hydrolases"/>
    <property type="match status" value="1"/>
</dbReference>
<keyword evidence="8" id="KW-0238">DNA-binding</keyword>
<dbReference type="SMART" id="SM00825">
    <property type="entry name" value="PKS_KS"/>
    <property type="match status" value="1"/>
</dbReference>
<feature type="compositionally biased region" description="Basic residues" evidence="10">
    <location>
        <begin position="627"/>
        <end position="638"/>
    </location>
</feature>
<dbReference type="SUPFAM" id="SSF53901">
    <property type="entry name" value="Thiolase-like"/>
    <property type="match status" value="2"/>
</dbReference>
<dbReference type="Gene3D" id="3.40.47.10">
    <property type="match status" value="1"/>
</dbReference>
<keyword evidence="5" id="KW-0547">Nucleotide-binding</keyword>
<dbReference type="InterPro" id="IPR054425">
    <property type="entry name" value="Cdc6_ORC1-like_ATPase_lid"/>
</dbReference>
<dbReference type="InterPro" id="IPR020841">
    <property type="entry name" value="PKS_Beta-ketoAc_synthase_dom"/>
</dbReference>
<keyword evidence="9" id="KW-0539">Nucleus</keyword>
<feature type="domain" description="Ketosynthase family 3 (KS3)" evidence="12">
    <location>
        <begin position="1"/>
        <end position="336"/>
    </location>
</feature>
<gene>
    <name evidence="13" type="ORF">G7Y89_g4057</name>
</gene>
<dbReference type="GO" id="GO:0003682">
    <property type="term" value="F:chromatin binding"/>
    <property type="evidence" value="ECO:0007669"/>
    <property type="project" value="InterPro"/>
</dbReference>
<evidence type="ECO:0000259" key="12">
    <source>
        <dbReference type="PROSITE" id="PS52004"/>
    </source>
</evidence>
<evidence type="ECO:0000259" key="11">
    <source>
        <dbReference type="PROSITE" id="PS51038"/>
    </source>
</evidence>
<comment type="subcellular location">
    <subcellularLocation>
        <location evidence="1">Nucleus</location>
    </subcellularLocation>
</comment>
<feature type="region of interest" description="Disordered" evidence="10">
    <location>
        <begin position="260"/>
        <end position="280"/>
    </location>
</feature>
<dbReference type="Gene3D" id="3.40.50.300">
    <property type="entry name" value="P-loop containing nucleotide triphosphate hydrolases"/>
    <property type="match status" value="1"/>
</dbReference>
<dbReference type="OrthoDB" id="1926878at2759"/>
<dbReference type="GO" id="GO:0005524">
    <property type="term" value="F:ATP binding"/>
    <property type="evidence" value="ECO:0007669"/>
    <property type="project" value="UniProtKB-KW"/>
</dbReference>
<dbReference type="FunFam" id="3.40.50.300:FF:000199">
    <property type="entry name" value="Origin recognition complex subunit 1"/>
    <property type="match status" value="1"/>
</dbReference>
<dbReference type="GO" id="GO:0046872">
    <property type="term" value="F:metal ion binding"/>
    <property type="evidence" value="ECO:0007669"/>
    <property type="project" value="UniProtKB-KW"/>
</dbReference>
<comment type="caution">
    <text evidence="13">The sequence shown here is derived from an EMBL/GenBank/DDBJ whole genome shotgun (WGS) entry which is preliminary data.</text>
</comment>
<evidence type="ECO:0000256" key="6">
    <source>
        <dbReference type="ARBA" id="ARBA00022840"/>
    </source>
</evidence>
<feature type="region of interest" description="Disordered" evidence="10">
    <location>
        <begin position="583"/>
        <end position="648"/>
    </location>
</feature>
<evidence type="ECO:0000256" key="7">
    <source>
        <dbReference type="ARBA" id="ARBA00022842"/>
    </source>
</evidence>
<evidence type="ECO:0000313" key="14">
    <source>
        <dbReference type="Proteomes" id="UP000566819"/>
    </source>
</evidence>
<evidence type="ECO:0000313" key="13">
    <source>
        <dbReference type="EMBL" id="KAF4634047.1"/>
    </source>
</evidence>
<comment type="similarity">
    <text evidence="2">Belongs to the ORC1 family.</text>
</comment>
<feature type="region of interest" description="Disordered" evidence="10">
    <location>
        <begin position="837"/>
        <end position="872"/>
    </location>
</feature>
<dbReference type="InterPro" id="IPR016039">
    <property type="entry name" value="Thiolase-like"/>
</dbReference>
<keyword evidence="6" id="KW-0067">ATP-binding</keyword>
<sequence>MDPQVRLLLETVFEALENAGQTIDGLEGSNTVVYSSLMVSDYEHLMNCDEASMGKYHVTGTARSLMSNRISYFFDWHGPSMTIDTARSSSLVAVHHAVQQLRSGESRVAIATGSNLLLDPIGYVGEAKLQMLSPDGRSRMWDAAVDGYARGEGVAAVVLKTLRAAEADGDAIECIIRETAVNQDGKTRGITMAHYRGGYSLRRSRSDQARLIRDCYHRAGLDIGSPAGRPQYFEAHGTGTPSGDHRLGKRDGLTSIHTSASRSFRGRGPQDLHRGRLHRSQRRAGITSAVVLFSPTAQRALHPRARRDESSGGAPNSVALRLNGTGWVYCAEGTGRRDFPEVTVAEHPPPTDGSGGYAATKWASESFLERLHGEFLRAQGQGWPIFVHRPSLISRALDKPELDVVHNLRHFAARMGAVPVLPHLHGYLDALPIVALGEVVDGIVGALHGQDAAVPGVRYRHYFGCETLSLDDAIFGHEKEKEVETVEQLSPKEWARRAGELGMDRSVIQWVQSAETQRGQFFPEIVRGTSATTLRLQAKEHHHRLHRLTTILNITMPRPATTLTPKQKLAYKAVLAKKVLNRATRVESEAESESESEEEEDSWELIYETKKEQTSRLHNGSSANNGRKNKPATSKRRERNVSKTEDRVVGVRRKEDGLKCMIGDCVLLKQSEGGNPWLGMIMEFTGLDVDGDQCAEFMWFSDEKEIRLTPKAKENKRTDFLPHELYITPGCDESPLGSIIDKATILSEEAFKARFPKGTIPRRSKDYGKVFLCRRGCNMGTTTYTEPFQWEDILHGTEEEVLHLNEKLVAETKVRREKRGLKRVRKDADFLDRDEFEDEADEEFGTPRKKQKTSAASTPRKPRTPSKLLTPSHKRVVIKKPLEFTPLGTRMLDPDHVYSSPFQTARSRLHVSSVPTSLPCREDEFASVYSHLEAAILEGTGACIYISGTPGTGKTATVREVVAQLNASVMADELDDFIFVEINGMKVTDPHQSYSLLWEALKGDRVSPSHALDLLEREFNHPTPRRVPCVVLMDELDQLVTKNQSVMYNFFNWPGLRHSKLIVLAVANTMDLPERTLSNKISSRLGLTRITFPGYTHEQLMKIIQSRLEGVPGDIVESDAVQFASRKVAAVSGDARRALDICRRAVELAESETLSTAPNTPSKSGRGEKASKSLGKVTINTVKRAINEATTSPLQQYLRGLPLSSKILLAALMAKTRRTGIAESVFGEVLDEARRMAKMDTGGKTAEFLLKDRLSSKKGIGMQLVSRQPVKAPRVLAMGVSAIDLMEAGIIGLEARKADRTGKIRLSIGEEDLKLAFKDDPEIKSLGFSA</sequence>
<dbReference type="GO" id="GO:0033314">
    <property type="term" value="P:mitotic DNA replication checkpoint signaling"/>
    <property type="evidence" value="ECO:0007669"/>
    <property type="project" value="TreeGrafter"/>
</dbReference>
<dbReference type="GO" id="GO:0016887">
    <property type="term" value="F:ATP hydrolysis activity"/>
    <property type="evidence" value="ECO:0007669"/>
    <property type="project" value="InterPro"/>
</dbReference>
<feature type="compositionally biased region" description="Acidic residues" evidence="10">
    <location>
        <begin position="589"/>
        <end position="603"/>
    </location>
</feature>
<dbReference type="InterPro" id="IPR003959">
    <property type="entry name" value="ATPase_AAA_core"/>
</dbReference>
<dbReference type="Gene3D" id="1.10.8.60">
    <property type="match status" value="1"/>
</dbReference>
<dbReference type="InterPro" id="IPR048867">
    <property type="entry name" value="WHD_ORC1"/>
</dbReference>
<dbReference type="InterPro" id="IPR003593">
    <property type="entry name" value="AAA+_ATPase"/>
</dbReference>
<dbReference type="EMBL" id="JAAMPI010000212">
    <property type="protein sequence ID" value="KAF4634047.1"/>
    <property type="molecule type" value="Genomic_DNA"/>
</dbReference>
<evidence type="ECO:0000256" key="1">
    <source>
        <dbReference type="ARBA" id="ARBA00004123"/>
    </source>
</evidence>
<dbReference type="CDD" id="cd00833">
    <property type="entry name" value="PKS"/>
    <property type="match status" value="1"/>
</dbReference>
<dbReference type="Pfam" id="PF22606">
    <property type="entry name" value="Cdc6-ORC-like_ATPase_lid"/>
    <property type="match status" value="1"/>
</dbReference>
<dbReference type="InterPro" id="IPR043151">
    <property type="entry name" value="BAH_sf"/>
</dbReference>
<dbReference type="SUPFAM" id="SSF82061">
    <property type="entry name" value="BAH domain"/>
    <property type="match status" value="1"/>
</dbReference>
<organism evidence="13 14">
    <name type="scientific">Cudoniella acicularis</name>
    <dbReference type="NCBI Taxonomy" id="354080"/>
    <lineage>
        <taxon>Eukaryota</taxon>
        <taxon>Fungi</taxon>
        <taxon>Dikarya</taxon>
        <taxon>Ascomycota</taxon>
        <taxon>Pezizomycotina</taxon>
        <taxon>Leotiomycetes</taxon>
        <taxon>Helotiales</taxon>
        <taxon>Tricladiaceae</taxon>
        <taxon>Cudoniella</taxon>
    </lineage>
</organism>
<evidence type="ECO:0000256" key="3">
    <source>
        <dbReference type="ARBA" id="ARBA00022705"/>
    </source>
</evidence>
<dbReference type="PANTHER" id="PTHR10763:SF23">
    <property type="entry name" value="ORIGIN RECOGNITION COMPLEX SUBUNIT 1"/>
    <property type="match status" value="1"/>
</dbReference>
<evidence type="ECO:0000256" key="5">
    <source>
        <dbReference type="ARBA" id="ARBA00022741"/>
    </source>
</evidence>
<feature type="compositionally biased region" description="Basic and acidic residues" evidence="10">
    <location>
        <begin position="639"/>
        <end position="648"/>
    </location>
</feature>
<dbReference type="InterPro" id="IPR036291">
    <property type="entry name" value="NAD(P)-bd_dom_sf"/>
</dbReference>
<dbReference type="SUPFAM" id="SSF51735">
    <property type="entry name" value="NAD(P)-binding Rossmann-fold domains"/>
    <property type="match status" value="1"/>
</dbReference>
<dbReference type="InterPro" id="IPR001025">
    <property type="entry name" value="BAH_dom"/>
</dbReference>
<dbReference type="CDD" id="cd00009">
    <property type="entry name" value="AAA"/>
    <property type="match status" value="1"/>
</dbReference>
<dbReference type="Pfam" id="PF00109">
    <property type="entry name" value="ketoacyl-synt"/>
    <property type="match status" value="1"/>
</dbReference>
<protein>
    <recommendedName>
        <fullName evidence="15">Origin recognition complex subunit 1</fullName>
    </recommendedName>
</protein>
<dbReference type="GO" id="GO:0044550">
    <property type="term" value="P:secondary metabolite biosynthetic process"/>
    <property type="evidence" value="ECO:0007669"/>
    <property type="project" value="UniProtKB-ARBA"/>
</dbReference>
<dbReference type="InterPro" id="IPR014030">
    <property type="entry name" value="Ketoacyl_synth_N"/>
</dbReference>